<dbReference type="Proteomes" id="UP000008144">
    <property type="component" value="Unassembled WGS sequence"/>
</dbReference>
<dbReference type="GO" id="GO:0005415">
    <property type="term" value="F:nucleoside:sodium symporter activity"/>
    <property type="evidence" value="ECO:0000318"/>
    <property type="project" value="GO_Central"/>
</dbReference>
<dbReference type="InterPro" id="IPR002668">
    <property type="entry name" value="CNT_N_dom"/>
</dbReference>
<reference evidence="11" key="3">
    <citation type="submission" date="2025-09" db="UniProtKB">
        <authorList>
            <consortium name="Ensembl"/>
        </authorList>
    </citation>
    <scope>IDENTIFICATION</scope>
</reference>
<reference evidence="12" key="1">
    <citation type="journal article" date="2002" name="Science">
        <title>The draft genome of Ciona intestinalis: insights into chordate and vertebrate origins.</title>
        <authorList>
            <person name="Dehal P."/>
            <person name="Satou Y."/>
            <person name="Campbell R.K."/>
            <person name="Chapman J."/>
            <person name="Degnan B."/>
            <person name="De Tomaso A."/>
            <person name="Davidson B."/>
            <person name="Di Gregorio A."/>
            <person name="Gelpke M."/>
            <person name="Goodstein D.M."/>
            <person name="Harafuji N."/>
            <person name="Hastings K.E."/>
            <person name="Ho I."/>
            <person name="Hotta K."/>
            <person name="Huang W."/>
            <person name="Kawashima T."/>
            <person name="Lemaire P."/>
            <person name="Martinez D."/>
            <person name="Meinertzhagen I.A."/>
            <person name="Necula S."/>
            <person name="Nonaka M."/>
            <person name="Putnam N."/>
            <person name="Rash S."/>
            <person name="Saiga H."/>
            <person name="Satake M."/>
            <person name="Terry A."/>
            <person name="Yamada L."/>
            <person name="Wang H.G."/>
            <person name="Awazu S."/>
            <person name="Azumi K."/>
            <person name="Boore J."/>
            <person name="Branno M."/>
            <person name="Chin-Bow S."/>
            <person name="DeSantis R."/>
            <person name="Doyle S."/>
            <person name="Francino P."/>
            <person name="Keys D.N."/>
            <person name="Haga S."/>
            <person name="Hayashi H."/>
            <person name="Hino K."/>
            <person name="Imai K.S."/>
            <person name="Inaba K."/>
            <person name="Kano S."/>
            <person name="Kobayashi K."/>
            <person name="Kobayashi M."/>
            <person name="Lee B.I."/>
            <person name="Makabe K.W."/>
            <person name="Manohar C."/>
            <person name="Matassi G."/>
            <person name="Medina M."/>
            <person name="Mochizuki Y."/>
            <person name="Mount S."/>
            <person name="Morishita T."/>
            <person name="Miura S."/>
            <person name="Nakayama A."/>
            <person name="Nishizaka S."/>
            <person name="Nomoto H."/>
            <person name="Ohta F."/>
            <person name="Oishi K."/>
            <person name="Rigoutsos I."/>
            <person name="Sano M."/>
            <person name="Sasaki A."/>
            <person name="Sasakura Y."/>
            <person name="Shoguchi E."/>
            <person name="Shin-i T."/>
            <person name="Spagnuolo A."/>
            <person name="Stainier D."/>
            <person name="Suzuki M.M."/>
            <person name="Tassy O."/>
            <person name="Takatori N."/>
            <person name="Tokuoka M."/>
            <person name="Yagi K."/>
            <person name="Yoshizaki F."/>
            <person name="Wada S."/>
            <person name="Zhang C."/>
            <person name="Hyatt P.D."/>
            <person name="Larimer F."/>
            <person name="Detter C."/>
            <person name="Doggett N."/>
            <person name="Glavina T."/>
            <person name="Hawkins T."/>
            <person name="Richardson P."/>
            <person name="Lucas S."/>
            <person name="Kohara Y."/>
            <person name="Levine M."/>
            <person name="Satoh N."/>
            <person name="Rokhsar D.S."/>
        </authorList>
    </citation>
    <scope>NUCLEOTIDE SEQUENCE [LARGE SCALE GENOMIC DNA]</scope>
</reference>
<feature type="transmembrane region" description="Helical" evidence="7">
    <location>
        <begin position="554"/>
        <end position="572"/>
    </location>
</feature>
<keyword evidence="6 7" id="KW-0472">Membrane</keyword>
<feature type="domain" description="Concentrative nucleoside transporter C-terminal" evidence="9">
    <location>
        <begin position="349"/>
        <end position="573"/>
    </location>
</feature>
<dbReference type="InterPro" id="IPR018270">
    <property type="entry name" value="C_nuclsd_transpt_met_bac"/>
</dbReference>
<keyword evidence="3" id="KW-1003">Cell membrane</keyword>
<keyword evidence="7" id="KW-0813">Transport</keyword>
<dbReference type="GO" id="GO:0005886">
    <property type="term" value="C:plasma membrane"/>
    <property type="evidence" value="ECO:0000318"/>
    <property type="project" value="GO_Central"/>
</dbReference>
<feature type="transmembrane region" description="Helical" evidence="7">
    <location>
        <begin position="190"/>
        <end position="209"/>
    </location>
</feature>
<evidence type="ECO:0000259" key="8">
    <source>
        <dbReference type="Pfam" id="PF01773"/>
    </source>
</evidence>
<dbReference type="PANTHER" id="PTHR10590">
    <property type="entry name" value="SODIUM/NUCLEOSIDE COTRANSPORTER"/>
    <property type="match status" value="1"/>
</dbReference>
<dbReference type="Ensembl" id="ENSCINT00000009281.3">
    <property type="protein sequence ID" value="ENSCINP00000009281.3"/>
    <property type="gene ID" value="ENSCING00000004485.3"/>
</dbReference>
<sequence length="573" mass="63269">MGEKEEPIELEECDLEKGEKVKLNEEVEPEVASQKNGRSCIGILLIPVLFLKSFYSERKTVFKYIFLGLLLTGYMVYFIIAIARDPLAAKPLIILTLVILFLVLYELRFKKLFLLFFKQIKSKVHIKKETKNKITRWVLILAFMVLGIWLLVDMIIRNPSTLISVVGFIVILVVCICASTQPKCINWRPVIWGIGLQFILGLVVLRTSAGYTAIKFIGDQIATFMKYTDSGSTFVFGYLPSDHIFAFKVLPMIVFFSMVTNMLFYVGLMQWFIAKLAYLTQITLGTSAIESAVAIANIFVGMTEAPLIVRPYLPELTKAEIHSVLTTGLASISFSVFGVYIGFGVDGVHLLTACVMSAPAGLVVSRLLYPEVEKSKFMNTGSLALSAGTNRNIVEAAAAGASMSIKLVANIGANLIAFLALLAFINATLHWFGAFVGIPQLSFEVICSYLFMPVAFLMGADWEDCFLVGQLFGMKTFLNEFIAYEAMKPFINNRLNQNVVPKFINGTIQYMSERSEMVAIHALCGFCNVSSLGIIIGGLSVLMPNKKKDLAEMSVRALMGGMIACCMTASISG</sequence>
<dbReference type="InParanoid" id="F6TFE5"/>
<proteinExistence type="inferred from homology"/>
<keyword evidence="4 7" id="KW-0812">Transmembrane</keyword>
<organism evidence="11 12">
    <name type="scientific">Ciona intestinalis</name>
    <name type="common">Transparent sea squirt</name>
    <name type="synonym">Ascidia intestinalis</name>
    <dbReference type="NCBI Taxonomy" id="7719"/>
    <lineage>
        <taxon>Eukaryota</taxon>
        <taxon>Metazoa</taxon>
        <taxon>Chordata</taxon>
        <taxon>Tunicata</taxon>
        <taxon>Ascidiacea</taxon>
        <taxon>Phlebobranchia</taxon>
        <taxon>Cionidae</taxon>
        <taxon>Ciona</taxon>
    </lineage>
</organism>
<comment type="similarity">
    <text evidence="2 7">Belongs to the concentrative nucleoside transporter (CNT) (TC 2.A.41) family.</text>
</comment>
<dbReference type="AlphaFoldDB" id="F6TFE5"/>
<dbReference type="STRING" id="7719.ENSCINP00000009281"/>
<keyword evidence="12" id="KW-1185">Reference proteome</keyword>
<evidence type="ECO:0000313" key="12">
    <source>
        <dbReference type="Proteomes" id="UP000008144"/>
    </source>
</evidence>
<dbReference type="Pfam" id="PF07670">
    <property type="entry name" value="Gate"/>
    <property type="match status" value="1"/>
</dbReference>
<dbReference type="InterPro" id="IPR011657">
    <property type="entry name" value="CNT_C_dom"/>
</dbReference>
<dbReference type="InterPro" id="IPR008276">
    <property type="entry name" value="C_nuclsd_transpt"/>
</dbReference>
<dbReference type="Pfam" id="PF01773">
    <property type="entry name" value="Nucleos_tra2_N"/>
    <property type="match status" value="1"/>
</dbReference>
<evidence type="ECO:0000313" key="11">
    <source>
        <dbReference type="Ensembl" id="ENSCINP00000009281.3"/>
    </source>
</evidence>
<name>F6TFE5_CIOIN</name>
<accession>F6TFE5</accession>
<feature type="transmembrane region" description="Helical" evidence="7">
    <location>
        <begin position="162"/>
        <end position="178"/>
    </location>
</feature>
<feature type="transmembrane region" description="Helical" evidence="7">
    <location>
        <begin position="61"/>
        <end position="82"/>
    </location>
</feature>
<keyword evidence="5 7" id="KW-1133">Transmembrane helix</keyword>
<evidence type="ECO:0000259" key="9">
    <source>
        <dbReference type="Pfam" id="PF07662"/>
    </source>
</evidence>
<dbReference type="GeneTree" id="ENSGT00390000016025"/>
<comment type="subcellular location">
    <subcellularLocation>
        <location evidence="1">Cell membrane</location>
        <topology evidence="1">Multi-pass membrane protein</topology>
    </subcellularLocation>
</comment>
<evidence type="ECO:0000256" key="3">
    <source>
        <dbReference type="ARBA" id="ARBA00022475"/>
    </source>
</evidence>
<feature type="domain" description="Concentrative nucleoside transporter N-terminal" evidence="8">
    <location>
        <begin position="166"/>
        <end position="239"/>
    </location>
</feature>
<dbReference type="NCBIfam" id="TIGR00804">
    <property type="entry name" value="nupC"/>
    <property type="match status" value="1"/>
</dbReference>
<feature type="transmembrane region" description="Helical" evidence="7">
    <location>
        <begin position="137"/>
        <end position="156"/>
    </location>
</feature>
<evidence type="ECO:0000256" key="6">
    <source>
        <dbReference type="ARBA" id="ARBA00023136"/>
    </source>
</evidence>
<dbReference type="OMA" id="CICASTQ"/>
<feature type="transmembrane region" description="Helical" evidence="7">
    <location>
        <begin position="321"/>
        <end position="343"/>
    </location>
</feature>
<reference evidence="11" key="2">
    <citation type="submission" date="2025-08" db="UniProtKB">
        <authorList>
            <consortium name="Ensembl"/>
        </authorList>
    </citation>
    <scope>IDENTIFICATION</scope>
</reference>
<evidence type="ECO:0000256" key="4">
    <source>
        <dbReference type="ARBA" id="ARBA00022692"/>
    </source>
</evidence>
<feature type="domain" description="Nucleoside transporter/FeoB GTPase Gate" evidence="10">
    <location>
        <begin position="246"/>
        <end position="344"/>
    </location>
</feature>
<feature type="transmembrane region" description="Helical" evidence="7">
    <location>
        <begin position="244"/>
        <end position="266"/>
    </location>
</feature>
<dbReference type="GO" id="GO:1901642">
    <property type="term" value="P:nucleoside transmembrane transport"/>
    <property type="evidence" value="ECO:0000318"/>
    <property type="project" value="GO_Central"/>
</dbReference>
<evidence type="ECO:0000256" key="2">
    <source>
        <dbReference type="ARBA" id="ARBA00009033"/>
    </source>
</evidence>
<feature type="transmembrane region" description="Helical" evidence="7">
    <location>
        <begin position="411"/>
        <end position="429"/>
    </location>
</feature>
<evidence type="ECO:0000256" key="7">
    <source>
        <dbReference type="RuleBase" id="RU362018"/>
    </source>
</evidence>
<evidence type="ECO:0000259" key="10">
    <source>
        <dbReference type="Pfam" id="PF07670"/>
    </source>
</evidence>
<feature type="transmembrane region" description="Helical" evidence="7">
    <location>
        <begin position="518"/>
        <end position="542"/>
    </location>
</feature>
<dbReference type="Pfam" id="PF07662">
    <property type="entry name" value="Nucleos_tra2_C"/>
    <property type="match status" value="1"/>
</dbReference>
<feature type="transmembrane region" description="Helical" evidence="7">
    <location>
        <begin position="350"/>
        <end position="369"/>
    </location>
</feature>
<dbReference type="HOGENOM" id="CLU_016813_3_1_1"/>
<evidence type="ECO:0000256" key="1">
    <source>
        <dbReference type="ARBA" id="ARBA00004651"/>
    </source>
</evidence>
<evidence type="ECO:0000256" key="5">
    <source>
        <dbReference type="ARBA" id="ARBA00022989"/>
    </source>
</evidence>
<feature type="transmembrane region" description="Helical" evidence="7">
    <location>
        <begin position="88"/>
        <end position="107"/>
    </location>
</feature>
<protein>
    <recommendedName>
        <fullName evidence="7">Sodium/nucleoside cotransporter</fullName>
    </recommendedName>
</protein>
<dbReference type="PANTHER" id="PTHR10590:SF4">
    <property type="entry name" value="SOLUTE CARRIER FAMILY 28 MEMBER 3"/>
    <property type="match status" value="1"/>
</dbReference>
<dbReference type="InterPro" id="IPR011642">
    <property type="entry name" value="Gate_dom"/>
</dbReference>